<keyword evidence="6" id="KW-1185">Reference proteome</keyword>
<dbReference type="GO" id="GO:0005375">
    <property type="term" value="F:copper ion transmembrane transporter activity"/>
    <property type="evidence" value="ECO:0007669"/>
    <property type="project" value="UniProtKB-UniRule"/>
</dbReference>
<gene>
    <name evidence="5" type="ORF">DPMN_150573</name>
</gene>
<dbReference type="EMBL" id="JAIWYP010000007">
    <property type="protein sequence ID" value="KAH3796997.1"/>
    <property type="molecule type" value="Genomic_DNA"/>
</dbReference>
<evidence type="ECO:0000256" key="1">
    <source>
        <dbReference type="ARBA" id="ARBA00022692"/>
    </source>
</evidence>
<keyword evidence="4" id="KW-0186">Copper</keyword>
<feature type="transmembrane region" description="Helical" evidence="4">
    <location>
        <begin position="65"/>
        <end position="85"/>
    </location>
</feature>
<dbReference type="PANTHER" id="PTHR12483:SF115">
    <property type="entry name" value="COPPER TRANSPORT PROTEIN"/>
    <property type="match status" value="1"/>
</dbReference>
<reference evidence="5" key="1">
    <citation type="journal article" date="2019" name="bioRxiv">
        <title>The Genome of the Zebra Mussel, Dreissena polymorpha: A Resource for Invasive Species Research.</title>
        <authorList>
            <person name="McCartney M.A."/>
            <person name="Auch B."/>
            <person name="Kono T."/>
            <person name="Mallez S."/>
            <person name="Zhang Y."/>
            <person name="Obille A."/>
            <person name="Becker A."/>
            <person name="Abrahante J.E."/>
            <person name="Garbe J."/>
            <person name="Badalamenti J.P."/>
            <person name="Herman A."/>
            <person name="Mangelson H."/>
            <person name="Liachko I."/>
            <person name="Sullivan S."/>
            <person name="Sone E.D."/>
            <person name="Koren S."/>
            <person name="Silverstein K.A.T."/>
            <person name="Beckman K.B."/>
            <person name="Gohl D.M."/>
        </authorList>
    </citation>
    <scope>NUCLEOTIDE SEQUENCE</scope>
    <source>
        <strain evidence="5">Duluth1</strain>
        <tissue evidence="5">Whole animal</tissue>
    </source>
</reference>
<feature type="transmembrane region" description="Helical" evidence="4">
    <location>
        <begin position="160"/>
        <end position="178"/>
    </location>
</feature>
<name>A0A9D4FJK1_DREPO</name>
<dbReference type="InterPro" id="IPR007274">
    <property type="entry name" value="Cop_transporter"/>
</dbReference>
<accession>A0A9D4FJK1</accession>
<comment type="subcellular location">
    <subcellularLocation>
        <location evidence="4">Membrane</location>
        <topology evidence="4">Multi-pass membrane protein</topology>
    </subcellularLocation>
</comment>
<comment type="similarity">
    <text evidence="4">Belongs to the copper transporter (Ctr) (TC 1.A.56) family. SLC31A subfamily.</text>
</comment>
<evidence type="ECO:0000256" key="2">
    <source>
        <dbReference type="ARBA" id="ARBA00022989"/>
    </source>
</evidence>
<protein>
    <recommendedName>
        <fullName evidence="4">Copper transport protein</fullName>
    </recommendedName>
</protein>
<dbReference type="Pfam" id="PF04145">
    <property type="entry name" value="Ctr"/>
    <property type="match status" value="1"/>
</dbReference>
<keyword evidence="4" id="KW-0187">Copper transport</keyword>
<evidence type="ECO:0000256" key="3">
    <source>
        <dbReference type="ARBA" id="ARBA00023136"/>
    </source>
</evidence>
<feature type="transmembrane region" description="Helical" evidence="4">
    <location>
        <begin position="133"/>
        <end position="154"/>
    </location>
</feature>
<reference evidence="5" key="2">
    <citation type="submission" date="2020-11" db="EMBL/GenBank/DDBJ databases">
        <authorList>
            <person name="McCartney M.A."/>
            <person name="Auch B."/>
            <person name="Kono T."/>
            <person name="Mallez S."/>
            <person name="Becker A."/>
            <person name="Gohl D.M."/>
            <person name="Silverstein K.A.T."/>
            <person name="Koren S."/>
            <person name="Bechman K.B."/>
            <person name="Herman A."/>
            <person name="Abrahante J.E."/>
            <person name="Garbe J."/>
        </authorList>
    </citation>
    <scope>NUCLEOTIDE SEQUENCE</scope>
    <source>
        <strain evidence="5">Duluth1</strain>
        <tissue evidence="5">Whole animal</tissue>
    </source>
</reference>
<dbReference type="GO" id="GO:0016020">
    <property type="term" value="C:membrane"/>
    <property type="evidence" value="ECO:0007669"/>
    <property type="project" value="UniProtKB-SubCell"/>
</dbReference>
<evidence type="ECO:0000256" key="4">
    <source>
        <dbReference type="RuleBase" id="RU367022"/>
    </source>
</evidence>
<evidence type="ECO:0000313" key="6">
    <source>
        <dbReference type="Proteomes" id="UP000828390"/>
    </source>
</evidence>
<organism evidence="5 6">
    <name type="scientific">Dreissena polymorpha</name>
    <name type="common">Zebra mussel</name>
    <name type="synonym">Mytilus polymorpha</name>
    <dbReference type="NCBI Taxonomy" id="45954"/>
    <lineage>
        <taxon>Eukaryota</taxon>
        <taxon>Metazoa</taxon>
        <taxon>Spiralia</taxon>
        <taxon>Lophotrochozoa</taxon>
        <taxon>Mollusca</taxon>
        <taxon>Bivalvia</taxon>
        <taxon>Autobranchia</taxon>
        <taxon>Heteroconchia</taxon>
        <taxon>Euheterodonta</taxon>
        <taxon>Imparidentia</taxon>
        <taxon>Neoheterodontei</taxon>
        <taxon>Myida</taxon>
        <taxon>Dreissenoidea</taxon>
        <taxon>Dreissenidae</taxon>
        <taxon>Dreissena</taxon>
    </lineage>
</organism>
<dbReference type="Proteomes" id="UP000828390">
    <property type="component" value="Unassembled WGS sequence"/>
</dbReference>
<keyword evidence="3 4" id="KW-0472">Membrane</keyword>
<evidence type="ECO:0000313" key="5">
    <source>
        <dbReference type="EMBL" id="KAH3796997.1"/>
    </source>
</evidence>
<keyword evidence="2 4" id="KW-1133">Transmembrane helix</keyword>
<proteinExistence type="inferred from homology"/>
<dbReference type="AlphaFoldDB" id="A0A9D4FJK1"/>
<keyword evidence="4" id="KW-0813">Transport</keyword>
<dbReference type="PANTHER" id="PTHR12483">
    <property type="entry name" value="SOLUTE CARRIER FAMILY 31 COPPER TRANSPORTERS"/>
    <property type="match status" value="1"/>
</dbReference>
<sequence>MSHNHMNHSMMTTASNMNHDHMNHNPGMHMDMNNTGGCDSMGMMMYFHEGNCEYVLFEGLHVTTAGGMVGACFAIFALGVLYEGLKVLRETLLQRAMVSKYASSANGGSQDAMVINNKNVGSRRSIHMMSGSHFLQTLLHMIQVFISYCLMLIFMTYNVWLCLSVILGAGVGYFLFGWRKAIVVDINEHCH</sequence>
<keyword evidence="1 4" id="KW-0812">Transmembrane</keyword>
<keyword evidence="4" id="KW-0406">Ion transport</keyword>
<comment type="caution">
    <text evidence="5">The sequence shown here is derived from an EMBL/GenBank/DDBJ whole genome shotgun (WGS) entry which is preliminary data.</text>
</comment>